<accession>A0A1T1P2M7</accession>
<dbReference type="Proteomes" id="UP000190559">
    <property type="component" value="Unassembled WGS sequence"/>
</dbReference>
<protein>
    <submittedName>
        <fullName evidence="2">Uncharacterized protein</fullName>
    </submittedName>
</protein>
<evidence type="ECO:0000313" key="3">
    <source>
        <dbReference type="Proteomes" id="UP000190559"/>
    </source>
</evidence>
<sequence>MKLRHSLLYAIRHYFVLLVLSCALVGFGIHGLATFEPTASNAAFSSPINDNAWLIYLVGVFCGLGGLFWIAYRSR</sequence>
<feature type="transmembrane region" description="Helical" evidence="1">
    <location>
        <begin position="12"/>
        <end position="33"/>
    </location>
</feature>
<keyword evidence="1" id="KW-1133">Transmembrane helix</keyword>
<dbReference type="EMBL" id="LOJW01000016">
    <property type="protein sequence ID" value="OOW69898.1"/>
    <property type="molecule type" value="Genomic_DNA"/>
</dbReference>
<comment type="caution">
    <text evidence="2">The sequence shown here is derived from an EMBL/GenBank/DDBJ whole genome shotgun (WGS) entry which is preliminary data.</text>
</comment>
<evidence type="ECO:0000256" key="1">
    <source>
        <dbReference type="SAM" id="Phobius"/>
    </source>
</evidence>
<gene>
    <name evidence="2" type="ORF">Xmlh_10950</name>
</gene>
<dbReference type="RefSeq" id="WP_078537841.1">
    <property type="nucleotide sequence ID" value="NZ_LOJW01000016.1"/>
</dbReference>
<keyword evidence="1" id="KW-0812">Transmembrane</keyword>
<name>A0A1T1P2M7_9XANT</name>
<evidence type="ECO:0000313" key="2">
    <source>
        <dbReference type="EMBL" id="OOW69898.1"/>
    </source>
</evidence>
<reference evidence="2 3" key="1">
    <citation type="submission" date="2015-12" db="EMBL/GenBank/DDBJ databases">
        <authorList>
            <person name="Shamseldin A."/>
            <person name="Moawad H."/>
            <person name="Abd El-Rahim W.M."/>
            <person name="Sadowsky M.J."/>
        </authorList>
    </citation>
    <scope>NUCLEOTIDE SEQUENCE [LARGE SCALE GENOMIC DNA]</scope>
    <source>
        <strain evidence="2 3">LMG9050</strain>
    </source>
</reference>
<feature type="transmembrane region" description="Helical" evidence="1">
    <location>
        <begin position="53"/>
        <end position="72"/>
    </location>
</feature>
<keyword evidence="1" id="KW-0472">Membrane</keyword>
<organism evidence="2 3">
    <name type="scientific">Xanthomonas axonopodis pv. melhusii</name>
    <dbReference type="NCBI Taxonomy" id="487834"/>
    <lineage>
        <taxon>Bacteria</taxon>
        <taxon>Pseudomonadati</taxon>
        <taxon>Pseudomonadota</taxon>
        <taxon>Gammaproteobacteria</taxon>
        <taxon>Lysobacterales</taxon>
        <taxon>Lysobacteraceae</taxon>
        <taxon>Xanthomonas</taxon>
    </lineage>
</organism>
<dbReference type="AlphaFoldDB" id="A0A1T1P2M7"/>
<proteinExistence type="predicted"/>